<protein>
    <submittedName>
        <fullName evidence="1">Uncharacterized protein</fullName>
    </submittedName>
</protein>
<organism evidence="1 2">
    <name type="scientific">Methylobacter tundripaludum</name>
    <dbReference type="NCBI Taxonomy" id="173365"/>
    <lineage>
        <taxon>Bacteria</taxon>
        <taxon>Pseudomonadati</taxon>
        <taxon>Pseudomonadota</taxon>
        <taxon>Gammaproteobacteria</taxon>
        <taxon>Methylococcales</taxon>
        <taxon>Methylococcaceae</taxon>
        <taxon>Methylobacter</taxon>
    </lineage>
</organism>
<dbReference type="Proteomes" id="UP000240010">
    <property type="component" value="Unassembled WGS sequence"/>
</dbReference>
<accession>A0A2S6HEA4</accession>
<evidence type="ECO:0000313" key="1">
    <source>
        <dbReference type="EMBL" id="PPK75807.1"/>
    </source>
</evidence>
<proteinExistence type="predicted"/>
<reference evidence="1 2" key="1">
    <citation type="submission" date="2018-02" db="EMBL/GenBank/DDBJ databases">
        <title>Subsurface microbial communities from deep shales in Ohio and West Virginia, USA.</title>
        <authorList>
            <person name="Wrighton K."/>
        </authorList>
    </citation>
    <scope>NUCLEOTIDE SEQUENCE [LARGE SCALE GENOMIC DNA]</scope>
    <source>
        <strain evidence="1 2">OWC-DMM</strain>
    </source>
</reference>
<comment type="caution">
    <text evidence="1">The sequence shown here is derived from an EMBL/GenBank/DDBJ whole genome shotgun (WGS) entry which is preliminary data.</text>
</comment>
<dbReference type="EMBL" id="PTIZ01000005">
    <property type="protein sequence ID" value="PPK75807.1"/>
    <property type="molecule type" value="Genomic_DNA"/>
</dbReference>
<evidence type="ECO:0000313" key="2">
    <source>
        <dbReference type="Proteomes" id="UP000240010"/>
    </source>
</evidence>
<dbReference type="AlphaFoldDB" id="A0A2S6HEA4"/>
<sequence>MRGGGYMFVASSRLVSIQWPWLSQVYERIENTMEDTFLFIHLPDYIETPPIAAVTAMCRQMPLGWRSSPESGRFRRLWRCRK</sequence>
<gene>
    <name evidence="1" type="ORF">B0F87_105280</name>
</gene>
<name>A0A2S6HEA4_9GAMM</name>